<keyword evidence="1 4" id="KW-0808">Transferase</keyword>
<evidence type="ECO:0000256" key="2">
    <source>
        <dbReference type="ARBA" id="ARBA00023315"/>
    </source>
</evidence>
<dbReference type="SUPFAM" id="SSF55729">
    <property type="entry name" value="Acyl-CoA N-acyltransferases (Nat)"/>
    <property type="match status" value="1"/>
</dbReference>
<evidence type="ECO:0000256" key="1">
    <source>
        <dbReference type="ARBA" id="ARBA00022679"/>
    </source>
</evidence>
<dbReference type="CDD" id="cd04301">
    <property type="entry name" value="NAT_SF"/>
    <property type="match status" value="1"/>
</dbReference>
<feature type="domain" description="N-acetyltransferase" evidence="3">
    <location>
        <begin position="7"/>
        <end position="160"/>
    </location>
</feature>
<dbReference type="EMBL" id="SMFY01000002">
    <property type="protein sequence ID" value="TCK28933.1"/>
    <property type="molecule type" value="Genomic_DNA"/>
</dbReference>
<gene>
    <name evidence="4" type="ORF">EV667_2948</name>
</gene>
<dbReference type="InterPro" id="IPR050832">
    <property type="entry name" value="Bact_Acetyltransf"/>
</dbReference>
<dbReference type="PANTHER" id="PTHR43877">
    <property type="entry name" value="AMINOALKYLPHOSPHONATE N-ACETYLTRANSFERASE-RELATED-RELATED"/>
    <property type="match status" value="1"/>
</dbReference>
<dbReference type="RefSeq" id="WP_131836029.1">
    <property type="nucleotide sequence ID" value="NZ_SMFY01000002.1"/>
</dbReference>
<dbReference type="InterPro" id="IPR016181">
    <property type="entry name" value="Acyl_CoA_acyltransferase"/>
</dbReference>
<dbReference type="OrthoDB" id="7356080at2"/>
<dbReference type="AlphaFoldDB" id="A0A4R1I4J3"/>
<dbReference type="GO" id="GO:0016747">
    <property type="term" value="F:acyltransferase activity, transferring groups other than amino-acyl groups"/>
    <property type="evidence" value="ECO:0007669"/>
    <property type="project" value="InterPro"/>
</dbReference>
<dbReference type="Proteomes" id="UP000295030">
    <property type="component" value="Unassembled WGS sequence"/>
</dbReference>
<reference evidence="4 5" key="1">
    <citation type="submission" date="2019-03" db="EMBL/GenBank/DDBJ databases">
        <title>Genomic Encyclopedia of Type Strains, Phase IV (KMG-IV): sequencing the most valuable type-strain genomes for metagenomic binning, comparative biology and taxonomic classification.</title>
        <authorList>
            <person name="Goeker M."/>
        </authorList>
    </citation>
    <scope>NUCLEOTIDE SEQUENCE [LARGE SCALE GENOMIC DNA]</scope>
    <source>
        <strain evidence="4 5">DSM 101</strain>
    </source>
</reference>
<sequence>MDNEKLLELRPARAGDGARLFEITQLSVAGLARGAYSPAQIEGWMGARTAATYEGLIARGGVVVAEREGVVVGFVDAEPGEVTRLFLVPDAAGAGLGARLLDIGIGKARLGHAGPVKVEATVNAEGFYRRHGFRAVAKGYFSHGIGSDPIEIVHMELGAPADPLPPS</sequence>
<evidence type="ECO:0000313" key="5">
    <source>
        <dbReference type="Proteomes" id="UP000295030"/>
    </source>
</evidence>
<name>A0A4R1I4J3_ANCAQ</name>
<dbReference type="Pfam" id="PF13673">
    <property type="entry name" value="Acetyltransf_10"/>
    <property type="match status" value="1"/>
</dbReference>
<evidence type="ECO:0000259" key="3">
    <source>
        <dbReference type="PROSITE" id="PS51186"/>
    </source>
</evidence>
<comment type="caution">
    <text evidence="4">The sequence shown here is derived from an EMBL/GenBank/DDBJ whole genome shotgun (WGS) entry which is preliminary data.</text>
</comment>
<accession>A0A4R1I4J3</accession>
<organism evidence="4 5">
    <name type="scientific">Ancylobacter aquaticus</name>
    <dbReference type="NCBI Taxonomy" id="100"/>
    <lineage>
        <taxon>Bacteria</taxon>
        <taxon>Pseudomonadati</taxon>
        <taxon>Pseudomonadota</taxon>
        <taxon>Alphaproteobacteria</taxon>
        <taxon>Hyphomicrobiales</taxon>
        <taxon>Xanthobacteraceae</taxon>
        <taxon>Ancylobacter</taxon>
    </lineage>
</organism>
<keyword evidence="2" id="KW-0012">Acyltransferase</keyword>
<dbReference type="PANTHER" id="PTHR43877:SF2">
    <property type="entry name" value="AMINOALKYLPHOSPHONATE N-ACETYLTRANSFERASE-RELATED"/>
    <property type="match status" value="1"/>
</dbReference>
<keyword evidence="5" id="KW-1185">Reference proteome</keyword>
<proteinExistence type="predicted"/>
<dbReference type="Gene3D" id="3.40.630.30">
    <property type="match status" value="1"/>
</dbReference>
<evidence type="ECO:0000313" key="4">
    <source>
        <dbReference type="EMBL" id="TCK28933.1"/>
    </source>
</evidence>
<dbReference type="InterPro" id="IPR000182">
    <property type="entry name" value="GNAT_dom"/>
</dbReference>
<dbReference type="PROSITE" id="PS51186">
    <property type="entry name" value="GNAT"/>
    <property type="match status" value="1"/>
</dbReference>
<protein>
    <submittedName>
        <fullName evidence="4">GNAT family acetyltransferase</fullName>
    </submittedName>
</protein>